<feature type="domain" description="EF-hand" evidence="4">
    <location>
        <begin position="51"/>
        <end position="86"/>
    </location>
</feature>
<dbReference type="EMBL" id="JAFHKP010000032">
    <property type="protein sequence ID" value="KAG5470875.1"/>
    <property type="molecule type" value="Genomic_DNA"/>
</dbReference>
<feature type="domain" description="EF-hand" evidence="4">
    <location>
        <begin position="124"/>
        <end position="159"/>
    </location>
</feature>
<evidence type="ECO:0000313" key="6">
    <source>
        <dbReference type="Proteomes" id="UP000674179"/>
    </source>
</evidence>
<dbReference type="SUPFAM" id="SSF47473">
    <property type="entry name" value="EF-hand"/>
    <property type="match status" value="1"/>
</dbReference>
<keyword evidence="2" id="KW-0106">Calcium</keyword>
<name>A0A836H5Q0_LEIEN</name>
<dbReference type="Gene3D" id="1.10.238.10">
    <property type="entry name" value="EF-hand"/>
    <property type="match status" value="1"/>
</dbReference>
<feature type="compositionally biased region" description="Polar residues" evidence="3">
    <location>
        <begin position="11"/>
        <end position="22"/>
    </location>
</feature>
<dbReference type="AlphaFoldDB" id="A0A836H5Q0"/>
<dbReference type="KEGG" id="lenr:94169452"/>
<proteinExistence type="predicted"/>
<dbReference type="Pfam" id="PF13202">
    <property type="entry name" value="EF-hand_5"/>
    <property type="match status" value="1"/>
</dbReference>
<dbReference type="InterPro" id="IPR011992">
    <property type="entry name" value="EF-hand-dom_pair"/>
</dbReference>
<dbReference type="SMART" id="SM00054">
    <property type="entry name" value="EFh"/>
    <property type="match status" value="2"/>
</dbReference>
<dbReference type="GO" id="GO:0005509">
    <property type="term" value="F:calcium ion binding"/>
    <property type="evidence" value="ECO:0007669"/>
    <property type="project" value="InterPro"/>
</dbReference>
<dbReference type="PANTHER" id="PTHR23048:SF59">
    <property type="entry name" value="EF-HAND SUPERFAMILY PROTEIN"/>
    <property type="match status" value="1"/>
</dbReference>
<dbReference type="InterPro" id="IPR050230">
    <property type="entry name" value="CALM/Myosin/TropC-like"/>
</dbReference>
<dbReference type="FunFam" id="1.10.238.10:FF:000001">
    <property type="entry name" value="Calmodulin 1"/>
    <property type="match status" value="1"/>
</dbReference>
<keyword evidence="1" id="KW-0677">Repeat</keyword>
<organism evidence="5 6">
    <name type="scientific">Leishmania enriettii</name>
    <dbReference type="NCBI Taxonomy" id="5663"/>
    <lineage>
        <taxon>Eukaryota</taxon>
        <taxon>Discoba</taxon>
        <taxon>Euglenozoa</taxon>
        <taxon>Kinetoplastea</taxon>
        <taxon>Metakinetoplastina</taxon>
        <taxon>Trypanosomatida</taxon>
        <taxon>Trypanosomatidae</taxon>
        <taxon>Leishmaniinae</taxon>
        <taxon>Leishmania</taxon>
    </lineage>
</organism>
<keyword evidence="6" id="KW-1185">Reference proteome</keyword>
<comment type="caution">
    <text evidence="5">The sequence shown here is derived from an EMBL/GenBank/DDBJ whole genome shotgun (WGS) entry which is preliminary data.</text>
</comment>
<feature type="compositionally biased region" description="Low complexity" evidence="3">
    <location>
        <begin position="23"/>
        <end position="35"/>
    </location>
</feature>
<dbReference type="PROSITE" id="PS50222">
    <property type="entry name" value="EF_HAND_2"/>
    <property type="match status" value="2"/>
</dbReference>
<evidence type="ECO:0000259" key="4">
    <source>
        <dbReference type="PROSITE" id="PS50222"/>
    </source>
</evidence>
<evidence type="ECO:0000313" key="5">
    <source>
        <dbReference type="EMBL" id="KAG5470875.1"/>
    </source>
</evidence>
<evidence type="ECO:0000256" key="2">
    <source>
        <dbReference type="ARBA" id="ARBA00022837"/>
    </source>
</evidence>
<dbReference type="GO" id="GO:0016460">
    <property type="term" value="C:myosin II complex"/>
    <property type="evidence" value="ECO:0007669"/>
    <property type="project" value="TreeGrafter"/>
</dbReference>
<evidence type="ECO:0000256" key="3">
    <source>
        <dbReference type="SAM" id="MobiDB-lite"/>
    </source>
</evidence>
<dbReference type="OrthoDB" id="343296at2759"/>
<sequence>MMSAAIKASTPAGTSKSANANTRGAAPGADAKRGAAPLPLTPATLLEVPPEYKQQLRQAFDKFDDSGKGFIPAHEAVVALYALGYDVSRAELLQLLEEVGAAGAEVIDFNDFYSVLVLKMTKKESKSESVRSFKQMDLDDKGYISLEDLRSMANSLHMGLTDDELSEMVQFARSVGYHAPAQGQSEFDARDALTVSEAEYLRLMKRANVY</sequence>
<dbReference type="Proteomes" id="UP000674179">
    <property type="component" value="Chromosome 32"/>
</dbReference>
<dbReference type="PANTHER" id="PTHR23048">
    <property type="entry name" value="MYOSIN LIGHT CHAIN 1, 3"/>
    <property type="match status" value="1"/>
</dbReference>
<dbReference type="InterPro" id="IPR002048">
    <property type="entry name" value="EF_hand_dom"/>
</dbReference>
<dbReference type="RefSeq" id="XP_067690045.1">
    <property type="nucleotide sequence ID" value="XM_067833942.1"/>
</dbReference>
<dbReference type="Pfam" id="PF13499">
    <property type="entry name" value="EF-hand_7"/>
    <property type="match status" value="1"/>
</dbReference>
<accession>A0A836H5Q0</accession>
<dbReference type="GeneID" id="94169452"/>
<feature type="region of interest" description="Disordered" evidence="3">
    <location>
        <begin position="1"/>
        <end position="35"/>
    </location>
</feature>
<gene>
    <name evidence="5" type="ORF">CUR178_02181</name>
</gene>
<protein>
    <recommendedName>
        <fullName evidence="4">EF-hand domain-containing protein</fullName>
    </recommendedName>
</protein>
<evidence type="ECO:0000256" key="1">
    <source>
        <dbReference type="ARBA" id="ARBA00022737"/>
    </source>
</evidence>
<reference evidence="5 6" key="1">
    <citation type="submission" date="2021-02" db="EMBL/GenBank/DDBJ databases">
        <title>Leishmania (Mundinia) enrietti genome sequencing and assembly.</title>
        <authorList>
            <person name="Almutairi H."/>
            <person name="Gatherer D."/>
        </authorList>
    </citation>
    <scope>NUCLEOTIDE SEQUENCE [LARGE SCALE GENOMIC DNA]</scope>
    <source>
        <strain evidence="5">CUR178</strain>
    </source>
</reference>